<keyword evidence="4 12" id="KW-0863">Zinc-finger</keyword>
<keyword evidence="7 12" id="KW-0904">Protein phosphatase</keyword>
<evidence type="ECO:0000256" key="3">
    <source>
        <dbReference type="ARBA" id="ARBA00022723"/>
    </source>
</evidence>
<dbReference type="EC" id="3.1.3.16" evidence="12"/>
<keyword evidence="3 12" id="KW-0479">Metal-binding</keyword>
<comment type="subcellular location">
    <subcellularLocation>
        <location evidence="1 12">Nucleus</location>
    </subcellularLocation>
</comment>
<evidence type="ECO:0000256" key="12">
    <source>
        <dbReference type="RuleBase" id="RU367080"/>
    </source>
</evidence>
<evidence type="ECO:0000313" key="15">
    <source>
        <dbReference type="EMBL" id="MDE48406.1"/>
    </source>
</evidence>
<dbReference type="InterPro" id="IPR038534">
    <property type="entry name" value="Rtr1/RPAP2_sf"/>
</dbReference>
<keyword evidence="5 12" id="KW-0378">Hydrolase</keyword>
<proteinExistence type="inferred from homology"/>
<evidence type="ECO:0000256" key="9">
    <source>
        <dbReference type="ARBA" id="ARBA00047761"/>
    </source>
</evidence>
<dbReference type="Gene3D" id="1.25.40.820">
    <property type="match status" value="1"/>
</dbReference>
<dbReference type="GO" id="GO:0005634">
    <property type="term" value="C:nucleus"/>
    <property type="evidence" value="ECO:0007669"/>
    <property type="project" value="UniProtKB-SubCell"/>
</dbReference>
<gene>
    <name evidence="15" type="primary">RPAP2_1</name>
    <name evidence="15" type="ORF">g.4873</name>
</gene>
<evidence type="ECO:0000256" key="6">
    <source>
        <dbReference type="ARBA" id="ARBA00022833"/>
    </source>
</evidence>
<feature type="domain" description="RTR1-type" evidence="14">
    <location>
        <begin position="70"/>
        <end position="154"/>
    </location>
</feature>
<evidence type="ECO:0000256" key="7">
    <source>
        <dbReference type="ARBA" id="ARBA00022912"/>
    </source>
</evidence>
<keyword evidence="6 12" id="KW-0862">Zinc</keyword>
<evidence type="ECO:0000256" key="10">
    <source>
        <dbReference type="ARBA" id="ARBA00048336"/>
    </source>
</evidence>
<dbReference type="GO" id="GO:0043175">
    <property type="term" value="F:RNA polymerase core enzyme binding"/>
    <property type="evidence" value="ECO:0007669"/>
    <property type="project" value="UniProtKB-UniRule"/>
</dbReference>
<dbReference type="PANTHER" id="PTHR14732:SF0">
    <property type="entry name" value="RNA POLYMERASE II SUBUNIT B1 CTD PHOSPHATASE RPAP2-RELATED"/>
    <property type="match status" value="1"/>
</dbReference>
<evidence type="ECO:0000256" key="2">
    <source>
        <dbReference type="ARBA" id="ARBA00005676"/>
    </source>
</evidence>
<dbReference type="InterPro" id="IPR039693">
    <property type="entry name" value="Rtr1/RPAP2"/>
</dbReference>
<dbReference type="GO" id="GO:0005737">
    <property type="term" value="C:cytoplasm"/>
    <property type="evidence" value="ECO:0007669"/>
    <property type="project" value="TreeGrafter"/>
</dbReference>
<evidence type="ECO:0000256" key="13">
    <source>
        <dbReference type="SAM" id="MobiDB-lite"/>
    </source>
</evidence>
<comment type="function">
    <text evidence="12">Putative RNA polymerase II subunit B1 C-terminal domain (CTD) phosphatase involved in RNA polymerase II transcription regulation.</text>
</comment>
<keyword evidence="8 12" id="KW-0539">Nucleus</keyword>
<comment type="catalytic activity">
    <reaction evidence="9 12">
        <text>O-phospho-L-seryl-[protein] + H2O = L-seryl-[protein] + phosphate</text>
        <dbReference type="Rhea" id="RHEA:20629"/>
        <dbReference type="Rhea" id="RHEA-COMP:9863"/>
        <dbReference type="Rhea" id="RHEA-COMP:11604"/>
        <dbReference type="ChEBI" id="CHEBI:15377"/>
        <dbReference type="ChEBI" id="CHEBI:29999"/>
        <dbReference type="ChEBI" id="CHEBI:43474"/>
        <dbReference type="ChEBI" id="CHEBI:83421"/>
        <dbReference type="EC" id="3.1.3.16"/>
    </reaction>
</comment>
<comment type="catalytic activity">
    <reaction evidence="10 12">
        <text>O-phospho-L-threonyl-[protein] + H2O = L-threonyl-[protein] + phosphate</text>
        <dbReference type="Rhea" id="RHEA:47004"/>
        <dbReference type="Rhea" id="RHEA-COMP:11060"/>
        <dbReference type="Rhea" id="RHEA-COMP:11605"/>
        <dbReference type="ChEBI" id="CHEBI:15377"/>
        <dbReference type="ChEBI" id="CHEBI:30013"/>
        <dbReference type="ChEBI" id="CHEBI:43474"/>
        <dbReference type="ChEBI" id="CHEBI:61977"/>
        <dbReference type="EC" id="3.1.3.16"/>
    </reaction>
</comment>
<accession>A0A6G1SD03</accession>
<reference evidence="15" key="1">
    <citation type="submission" date="2018-10" db="EMBL/GenBank/DDBJ databases">
        <title>Transcriptome assembly of Aceria tosichella (Wheat curl mite) Type 2.</title>
        <authorList>
            <person name="Scully E.D."/>
            <person name="Geib S.M."/>
            <person name="Palmer N.A."/>
            <person name="Gupta A.K."/>
            <person name="Sarath G."/>
            <person name="Tatineni S."/>
        </authorList>
    </citation>
    <scope>NUCLEOTIDE SEQUENCE</scope>
    <source>
        <strain evidence="15">LincolnNE</strain>
    </source>
</reference>
<dbReference type="GO" id="GO:0008420">
    <property type="term" value="F:RNA polymerase II CTD heptapeptide repeat phosphatase activity"/>
    <property type="evidence" value="ECO:0007669"/>
    <property type="project" value="UniProtKB-UniRule"/>
</dbReference>
<dbReference type="EMBL" id="GGYP01003635">
    <property type="protein sequence ID" value="MDE48406.1"/>
    <property type="molecule type" value="Transcribed_RNA"/>
</dbReference>
<protein>
    <recommendedName>
        <fullName evidence="12">RNA polymerase II subunit B1 CTD phosphatase RPAP2 homolog</fullName>
        <ecNumber evidence="12">3.1.3.16</ecNumber>
    </recommendedName>
</protein>
<evidence type="ECO:0000256" key="5">
    <source>
        <dbReference type="ARBA" id="ARBA00022801"/>
    </source>
</evidence>
<evidence type="ECO:0000256" key="4">
    <source>
        <dbReference type="ARBA" id="ARBA00022771"/>
    </source>
</evidence>
<dbReference type="PANTHER" id="PTHR14732">
    <property type="entry name" value="RNA POLYMERASE II SUBUNIT B1 CTD PHOSPHATASE RPAP2-RELATED"/>
    <property type="match status" value="1"/>
</dbReference>
<dbReference type="PROSITE" id="PS51479">
    <property type="entry name" value="ZF_RTR1"/>
    <property type="match status" value="1"/>
</dbReference>
<evidence type="ECO:0000259" key="14">
    <source>
        <dbReference type="PROSITE" id="PS51479"/>
    </source>
</evidence>
<dbReference type="AlphaFoldDB" id="A0A6G1SD03"/>
<sequence length="172" mass="20182">MHHLTRMPDYSGKTQTGEDPKASSKANQGPAFKRPIDPQRVLQILECKRKVLEFVESMLEPEVTLEELKAGEELICRLDYDSISQERHILKICGYPLCSNKITKEWRQRYHVSLKDKRIYDVEVRKLYCSVRCMETSLKYRNDHVPEQPIWMRLDDIKMGPSDIGTNERSNI</sequence>
<evidence type="ECO:0000256" key="8">
    <source>
        <dbReference type="ARBA" id="ARBA00023242"/>
    </source>
</evidence>
<organism evidence="15">
    <name type="scientific">Aceria tosichella</name>
    <name type="common">wheat curl mite</name>
    <dbReference type="NCBI Taxonomy" id="561515"/>
    <lineage>
        <taxon>Eukaryota</taxon>
        <taxon>Metazoa</taxon>
        <taxon>Ecdysozoa</taxon>
        <taxon>Arthropoda</taxon>
        <taxon>Chelicerata</taxon>
        <taxon>Arachnida</taxon>
        <taxon>Acari</taxon>
        <taxon>Acariformes</taxon>
        <taxon>Trombidiformes</taxon>
        <taxon>Prostigmata</taxon>
        <taxon>Eupodina</taxon>
        <taxon>Eriophyoidea</taxon>
        <taxon>Eriophyidae</taxon>
        <taxon>Eriophyinae</taxon>
        <taxon>Aceriini</taxon>
        <taxon>Aceria</taxon>
    </lineage>
</organism>
<name>A0A6G1SD03_9ACAR</name>
<comment type="similarity">
    <text evidence="2 11 12">Belongs to the RPAP2 family.</text>
</comment>
<dbReference type="InterPro" id="IPR007308">
    <property type="entry name" value="Rtr1/RPAP2_dom"/>
</dbReference>
<dbReference type="GO" id="GO:0008270">
    <property type="term" value="F:zinc ion binding"/>
    <property type="evidence" value="ECO:0007669"/>
    <property type="project" value="UniProtKB-KW"/>
</dbReference>
<feature type="region of interest" description="Disordered" evidence="13">
    <location>
        <begin position="1"/>
        <end position="33"/>
    </location>
</feature>
<dbReference type="Pfam" id="PF04181">
    <property type="entry name" value="RPAP2_Rtr1"/>
    <property type="match status" value="1"/>
</dbReference>
<evidence type="ECO:0000256" key="1">
    <source>
        <dbReference type="ARBA" id="ARBA00004123"/>
    </source>
</evidence>
<evidence type="ECO:0000256" key="11">
    <source>
        <dbReference type="PROSITE-ProRule" id="PRU00812"/>
    </source>
</evidence>